<protein>
    <submittedName>
        <fullName evidence="1">Uncharacterized protein</fullName>
    </submittedName>
</protein>
<dbReference type="VEuPathDB" id="FungiDB:TREMEDRAFT_62239"/>
<proteinExistence type="predicted"/>
<dbReference type="EMBL" id="SDIL01000045">
    <property type="protein sequence ID" value="RXK38579.1"/>
    <property type="molecule type" value="Genomic_DNA"/>
</dbReference>
<keyword evidence="2" id="KW-1185">Reference proteome</keyword>
<reference evidence="1 2" key="1">
    <citation type="submission" date="2016-06" db="EMBL/GenBank/DDBJ databases">
        <title>Evolution of pathogenesis and genome organization in the Tremellales.</title>
        <authorList>
            <person name="Cuomo C."/>
            <person name="Litvintseva A."/>
            <person name="Heitman J."/>
            <person name="Chen Y."/>
            <person name="Sun S."/>
            <person name="Springer D."/>
            <person name="Dromer F."/>
            <person name="Young S."/>
            <person name="Zeng Q."/>
            <person name="Chapman S."/>
            <person name="Gujja S."/>
            <person name="Saif S."/>
            <person name="Birren B."/>
        </authorList>
    </citation>
    <scope>NUCLEOTIDE SEQUENCE [LARGE SCALE GENOMIC DNA]</scope>
    <source>
        <strain evidence="1 2">ATCC 28783</strain>
    </source>
</reference>
<name>A0A4Q1BLB0_TREME</name>
<comment type="caution">
    <text evidence="1">The sequence shown here is derived from an EMBL/GenBank/DDBJ whole genome shotgun (WGS) entry which is preliminary data.</text>
</comment>
<dbReference type="InParanoid" id="A0A4Q1BLB0"/>
<evidence type="ECO:0000313" key="1">
    <source>
        <dbReference type="EMBL" id="RXK38579.1"/>
    </source>
</evidence>
<accession>A0A4Q1BLB0</accession>
<evidence type="ECO:0000313" key="2">
    <source>
        <dbReference type="Proteomes" id="UP000289152"/>
    </source>
</evidence>
<dbReference type="Proteomes" id="UP000289152">
    <property type="component" value="Unassembled WGS sequence"/>
</dbReference>
<organism evidence="1 2">
    <name type="scientific">Tremella mesenterica</name>
    <name type="common">Jelly fungus</name>
    <dbReference type="NCBI Taxonomy" id="5217"/>
    <lineage>
        <taxon>Eukaryota</taxon>
        <taxon>Fungi</taxon>
        <taxon>Dikarya</taxon>
        <taxon>Basidiomycota</taxon>
        <taxon>Agaricomycotina</taxon>
        <taxon>Tremellomycetes</taxon>
        <taxon>Tremellales</taxon>
        <taxon>Tremellaceae</taxon>
        <taxon>Tremella</taxon>
    </lineage>
</organism>
<gene>
    <name evidence="1" type="ORF">M231_04085</name>
</gene>
<sequence length="276" mass="30671">MTSNKSATERTLFVSIFSSPSDLPASNRPHNTPPEIQDSLQLLNLIMEQTNQEETYKEDSTMVQHPHTGLEPFSVFSLFSSIGLKVARATTRTEKLILLSRMDEMSFAISTLAKLFPSACHQQIPWELENSLSRFICLVKGGSRHYTLPSPYLSSLGGSVQALHSTIASINNSGFGWRWALRDLLNKQTPDSCTPELATRVHVVYEEALQEVDMAAFMLETMCETCGDEMGTLIWKTVGYGVENEVKKAIEADQVGIRAVSTSAGIKTYQEGMRRV</sequence>
<dbReference type="AlphaFoldDB" id="A0A4Q1BLB0"/>